<dbReference type="Pfam" id="PF05455">
    <property type="entry name" value="GvpH"/>
    <property type="match status" value="1"/>
</dbReference>
<dbReference type="KEGG" id="hdo:MUK72_05295"/>
<evidence type="ECO:0000313" key="4">
    <source>
        <dbReference type="Proteomes" id="UP000830542"/>
    </source>
</evidence>
<name>A0AAV3SCK0_HALDO</name>
<reference evidence="3" key="2">
    <citation type="submission" date="2022-04" db="EMBL/GenBank/DDBJ databases">
        <title>Sequencing and genomic assembly of Halococcus dombrowskii.</title>
        <authorList>
            <person name="Lim S.W."/>
            <person name="MacLea K.S."/>
        </authorList>
    </citation>
    <scope>NUCLEOTIDE SEQUENCE</scope>
    <source>
        <strain evidence="3">H4</strain>
    </source>
</reference>
<dbReference type="EMBL" id="BAAADN010000009">
    <property type="protein sequence ID" value="GAA0453074.1"/>
    <property type="molecule type" value="Genomic_DNA"/>
</dbReference>
<dbReference type="AlphaFoldDB" id="A0AAV3SCK0"/>
<evidence type="ECO:0000256" key="1">
    <source>
        <dbReference type="SAM" id="MobiDB-lite"/>
    </source>
</evidence>
<sequence>MTDKKDTGVVRTILSGLFETLAEMDENDRRQRSRTGSARSGRKRLDYGLSVGIGPQSGIDGRDGTEVGDDDSVEPITGTDHAATVSPTEEGQVVTIDLSDVDPRELSAGVGGDGRTLLVADDEGVVERVPLPQAGLAVADASFNNGILDVWLQGERDE</sequence>
<keyword evidence="4" id="KW-1185">Reference proteome</keyword>
<dbReference type="RefSeq" id="WP_244704582.1">
    <property type="nucleotide sequence ID" value="NZ_BAAADN010000009.1"/>
</dbReference>
<reference evidence="2" key="1">
    <citation type="journal article" date="2014" name="Int. J. Syst. Evol. Microbiol.">
        <title>Complete genome sequence of Corynebacterium casei LMG S-19264T (=DSM 44701T), isolated from a smear-ripened cheese.</title>
        <authorList>
            <consortium name="US DOE Joint Genome Institute (JGI-PGF)"/>
            <person name="Walter F."/>
            <person name="Albersmeier A."/>
            <person name="Kalinowski J."/>
            <person name="Ruckert C."/>
        </authorList>
    </citation>
    <scope>NUCLEOTIDE SEQUENCE</scope>
    <source>
        <strain evidence="2">JCM 12289</strain>
    </source>
</reference>
<organism evidence="2 5">
    <name type="scientific">Halococcus dombrowskii</name>
    <dbReference type="NCBI Taxonomy" id="179637"/>
    <lineage>
        <taxon>Archaea</taxon>
        <taxon>Methanobacteriati</taxon>
        <taxon>Methanobacteriota</taxon>
        <taxon>Stenosarchaea group</taxon>
        <taxon>Halobacteria</taxon>
        <taxon>Halobacteriales</taxon>
        <taxon>Halococcaceae</taxon>
        <taxon>Halococcus</taxon>
    </lineage>
</organism>
<dbReference type="GeneID" id="71761241"/>
<dbReference type="EMBL" id="CP095005">
    <property type="protein sequence ID" value="UOO96124.1"/>
    <property type="molecule type" value="Genomic_DNA"/>
</dbReference>
<evidence type="ECO:0000313" key="5">
    <source>
        <dbReference type="Proteomes" id="UP001500962"/>
    </source>
</evidence>
<dbReference type="Proteomes" id="UP001500962">
    <property type="component" value="Unassembled WGS sequence"/>
</dbReference>
<gene>
    <name evidence="2" type="primary">gvpH</name>
    <name evidence="2" type="ORF">GCM10008985_05990</name>
    <name evidence="3" type="ORF">MUK72_05295</name>
</gene>
<feature type="region of interest" description="Disordered" evidence="1">
    <location>
        <begin position="25"/>
        <end position="89"/>
    </location>
</feature>
<proteinExistence type="predicted"/>
<protein>
    <submittedName>
        <fullName evidence="2">Gas vesicle protein GvpH</fullName>
    </submittedName>
</protein>
<reference evidence="2" key="3">
    <citation type="submission" date="2023-12" db="EMBL/GenBank/DDBJ databases">
        <authorList>
            <person name="Sun Q."/>
            <person name="Inoue M."/>
        </authorList>
    </citation>
    <scope>NUCLEOTIDE SEQUENCE</scope>
    <source>
        <strain evidence="2">JCM 12289</strain>
    </source>
</reference>
<evidence type="ECO:0000313" key="2">
    <source>
        <dbReference type="EMBL" id="GAA0453074.1"/>
    </source>
</evidence>
<evidence type="ECO:0000313" key="3">
    <source>
        <dbReference type="EMBL" id="UOO96124.1"/>
    </source>
</evidence>
<dbReference type="Proteomes" id="UP000830542">
    <property type="component" value="Chromosome"/>
</dbReference>
<accession>A0AAV3SCK0</accession>
<dbReference type="InterPro" id="IPR008633">
    <property type="entry name" value="GvpH"/>
</dbReference>